<sequence>MEHKIISFVLAESQKAKKGETVELRPSQSAPQYYISSIPRQSVIGQEKMKINGREMTFAVKSYPPDVLLVEAIASVDDVFSDAAFKLREDLIAGCHKIIKKHGGKADIAEEYSIAAVSGYSGEPEQFFAKAPLIASFLKSEKLTLDKKEIEYTLSAQIKYAQNDMVIIDWDGAFVFEPEGQINSIVELLEAANLQLLRYRVLDFDLDKRLQRALRLTQKPTAKTLIPLNRELAQSFREIIKIRAESIAEFDALEREIKLIGDWYSARLYDLISKKFHLDGWRNSIKNKQESLEDVYSIIAENFSVSRGKFLEFIQMILWFVLLAGWFVLLAFDIAASLRSQ</sequence>
<gene>
    <name evidence="2" type="ORF">UX56_C0013G0014</name>
</gene>
<comment type="caution">
    <text evidence="2">The sequence shown here is derived from an EMBL/GenBank/DDBJ whole genome shotgun (WGS) entry which is preliminary data.</text>
</comment>
<name>A0A0G1QAH4_9BACT</name>
<dbReference type="PATRIC" id="fig|1618623.3.peg.233"/>
<dbReference type="AlphaFoldDB" id="A0A0G1QAH4"/>
<keyword evidence="1" id="KW-0472">Membrane</keyword>
<dbReference type="Proteomes" id="UP000034391">
    <property type="component" value="Unassembled WGS sequence"/>
</dbReference>
<evidence type="ECO:0000313" key="3">
    <source>
        <dbReference type="Proteomes" id="UP000034391"/>
    </source>
</evidence>
<feature type="transmembrane region" description="Helical" evidence="1">
    <location>
        <begin position="316"/>
        <end position="336"/>
    </location>
</feature>
<evidence type="ECO:0000313" key="2">
    <source>
        <dbReference type="EMBL" id="KKU42066.1"/>
    </source>
</evidence>
<protein>
    <recommendedName>
        <fullName evidence="4">DUF155 domain-containing protein</fullName>
    </recommendedName>
</protein>
<keyword evidence="1" id="KW-1133">Transmembrane helix</keyword>
<proteinExistence type="predicted"/>
<reference evidence="2 3" key="1">
    <citation type="journal article" date="2015" name="Nature">
        <title>rRNA introns, odd ribosomes, and small enigmatic genomes across a large radiation of phyla.</title>
        <authorList>
            <person name="Brown C.T."/>
            <person name="Hug L.A."/>
            <person name="Thomas B.C."/>
            <person name="Sharon I."/>
            <person name="Castelle C.J."/>
            <person name="Singh A."/>
            <person name="Wilkins M.J."/>
            <person name="Williams K.H."/>
            <person name="Banfield J.F."/>
        </authorList>
    </citation>
    <scope>NUCLEOTIDE SEQUENCE [LARGE SCALE GENOMIC DNA]</scope>
</reference>
<keyword evidence="1" id="KW-0812">Transmembrane</keyword>
<evidence type="ECO:0008006" key="4">
    <source>
        <dbReference type="Google" id="ProtNLM"/>
    </source>
</evidence>
<accession>A0A0G1QAH4</accession>
<evidence type="ECO:0000256" key="1">
    <source>
        <dbReference type="SAM" id="Phobius"/>
    </source>
</evidence>
<dbReference type="EMBL" id="LCMR01000013">
    <property type="protein sequence ID" value="KKU42066.1"/>
    <property type="molecule type" value="Genomic_DNA"/>
</dbReference>
<organism evidence="2 3">
    <name type="scientific">Candidatus Azambacteria bacterium GW2011_GWD2_46_48</name>
    <dbReference type="NCBI Taxonomy" id="1618623"/>
    <lineage>
        <taxon>Bacteria</taxon>
        <taxon>Candidatus Azamiibacteriota</taxon>
    </lineage>
</organism>